<dbReference type="Proteomes" id="UP000440578">
    <property type="component" value="Unassembled WGS sequence"/>
</dbReference>
<dbReference type="EMBL" id="VIIS01001674">
    <property type="protein sequence ID" value="KAF0294612.1"/>
    <property type="molecule type" value="Genomic_DNA"/>
</dbReference>
<organism evidence="1 2">
    <name type="scientific">Amphibalanus amphitrite</name>
    <name type="common">Striped barnacle</name>
    <name type="synonym">Balanus amphitrite</name>
    <dbReference type="NCBI Taxonomy" id="1232801"/>
    <lineage>
        <taxon>Eukaryota</taxon>
        <taxon>Metazoa</taxon>
        <taxon>Ecdysozoa</taxon>
        <taxon>Arthropoda</taxon>
        <taxon>Crustacea</taxon>
        <taxon>Multicrustacea</taxon>
        <taxon>Cirripedia</taxon>
        <taxon>Thoracica</taxon>
        <taxon>Thoracicalcarea</taxon>
        <taxon>Balanomorpha</taxon>
        <taxon>Balanoidea</taxon>
        <taxon>Balanidae</taxon>
        <taxon>Amphibalaninae</taxon>
        <taxon>Amphibalanus</taxon>
    </lineage>
</organism>
<dbReference type="OrthoDB" id="5600360at2759"/>
<sequence length="173" mass="18711">MDAANTLLLLSAGSNGVQRLPLDSSGTVQRLPMDSCDVLPAPPVDSSTTIQLLPVNPPSAALQLLSGIVPIPGLLVMVDCRLRYQQQQLQRPHSLLLWNPETPQVLHPVSVVYILYPASSTNLPAQRCPTVFHSCLSVSVRLVCRRVNSVCSECRAADPAPRDPLSPHQLIVL</sequence>
<comment type="caution">
    <text evidence="1">The sequence shown here is derived from an EMBL/GenBank/DDBJ whole genome shotgun (WGS) entry which is preliminary data.</text>
</comment>
<accession>A0A6A4VUZ1</accession>
<evidence type="ECO:0000313" key="1">
    <source>
        <dbReference type="EMBL" id="KAF0294612.1"/>
    </source>
</evidence>
<reference evidence="1 2" key="1">
    <citation type="submission" date="2019-07" db="EMBL/GenBank/DDBJ databases">
        <title>Draft genome assembly of a fouling barnacle, Amphibalanus amphitrite (Darwin, 1854): The first reference genome for Thecostraca.</title>
        <authorList>
            <person name="Kim W."/>
        </authorList>
    </citation>
    <scope>NUCLEOTIDE SEQUENCE [LARGE SCALE GENOMIC DNA]</scope>
    <source>
        <strain evidence="1">SNU_AA5</strain>
        <tissue evidence="1">Soma without cirri and trophi</tissue>
    </source>
</reference>
<dbReference type="AlphaFoldDB" id="A0A6A4VUZ1"/>
<protein>
    <submittedName>
        <fullName evidence="1">Uncharacterized protein</fullName>
    </submittedName>
</protein>
<name>A0A6A4VUZ1_AMPAM</name>
<evidence type="ECO:0000313" key="2">
    <source>
        <dbReference type="Proteomes" id="UP000440578"/>
    </source>
</evidence>
<proteinExistence type="predicted"/>
<gene>
    <name evidence="1" type="ORF">FJT64_007738</name>
</gene>
<keyword evidence="2" id="KW-1185">Reference proteome</keyword>